<dbReference type="SUPFAM" id="SSF51338">
    <property type="entry name" value="Composite domain of metallo-dependent hydrolases"/>
    <property type="match status" value="1"/>
</dbReference>
<dbReference type="RefSeq" id="WP_394458768.1">
    <property type="nucleotide sequence ID" value="NZ_JBIGHZ010000001.1"/>
</dbReference>
<evidence type="ECO:0000313" key="5">
    <source>
        <dbReference type="Proteomes" id="UP001606099"/>
    </source>
</evidence>
<dbReference type="PANTHER" id="PTHR43135">
    <property type="entry name" value="ALPHA-D-RIBOSE 1-METHYLPHOSPHONATE 5-TRIPHOSPHATE DIPHOSPHATASE"/>
    <property type="match status" value="1"/>
</dbReference>
<dbReference type="InterPro" id="IPR032466">
    <property type="entry name" value="Metal_Hydrolase"/>
</dbReference>
<dbReference type="InterPro" id="IPR006680">
    <property type="entry name" value="Amidohydro-rel"/>
</dbReference>
<feature type="chain" id="PRO_5046283623" evidence="2">
    <location>
        <begin position="43"/>
        <end position="524"/>
    </location>
</feature>
<name>A0ABW7FSY1_9BURK</name>
<keyword evidence="2" id="KW-0732">Signal</keyword>
<dbReference type="EMBL" id="JBIGHZ010000001">
    <property type="protein sequence ID" value="MFG6447401.1"/>
    <property type="molecule type" value="Genomic_DNA"/>
</dbReference>
<feature type="domain" description="Amidohydrolase-related" evidence="3">
    <location>
        <begin position="253"/>
        <end position="429"/>
    </location>
</feature>
<dbReference type="InterPro" id="IPR011059">
    <property type="entry name" value="Metal-dep_hydrolase_composite"/>
</dbReference>
<feature type="compositionally biased region" description="Low complexity" evidence="1">
    <location>
        <begin position="497"/>
        <end position="511"/>
    </location>
</feature>
<feature type="signal peptide" evidence="2">
    <location>
        <begin position="1"/>
        <end position="42"/>
    </location>
</feature>
<comment type="caution">
    <text evidence="4">The sequence shown here is derived from an EMBL/GenBank/DDBJ whole genome shotgun (WGS) entry which is preliminary data.</text>
</comment>
<dbReference type="InterPro" id="IPR051781">
    <property type="entry name" value="Metallo-dep_Hydrolase"/>
</dbReference>
<dbReference type="Proteomes" id="UP001606099">
    <property type="component" value="Unassembled WGS sequence"/>
</dbReference>
<keyword evidence="5" id="KW-1185">Reference proteome</keyword>
<proteinExistence type="predicted"/>
<evidence type="ECO:0000259" key="3">
    <source>
        <dbReference type="Pfam" id="PF01979"/>
    </source>
</evidence>
<evidence type="ECO:0000313" key="4">
    <source>
        <dbReference type="EMBL" id="MFG6447401.1"/>
    </source>
</evidence>
<protein>
    <submittedName>
        <fullName evidence="4">Amidohydrolase family protein</fullName>
    </submittedName>
</protein>
<accession>A0ABW7FSY1</accession>
<sequence length="524" mass="56963">MNLSTPCLRARHTAWRSRFATALRHIGVCALLGLQGWPTAQAQDNTSNSAALMWQLGPSLSMELKNARWFDGKGFQKGTLWVVDGEFVAKKPAKLHRYMDLNGQYLVPPLADAHNHNLANGWAYERFSQRYLQDGVFYAAMLCTQPSAVAEVEAKAEELDGPDLVMAASCITSSDGHPLAAMMGPPDEQGQTPVKREDLQDKALILADSVESVRAQWPKILQRQKAAESEWITVVMSHHDHPELRARPEMQGRLGLQPDVVKAIVRLAHAAQLKVNAQVDTVADFAAAVSAGVNQISHLPGYINQHGFAPQDYLLSPELAQQAARAKVRVVTATASTTLFPTDPTQLEQLRTVQRHNLKLLHAAGVTLLSGSDLFTGTVMQEWLNLNQLQALPSAELLKMASITTPQALFPDRRIGCFAPGCEASFLVLVNNPLEQAEALSTPMLRVMQGALLTQIEQIAQSAGTEQVLPSRKPVARKPALKKAKGKKIIKGKSKASGKQGKASTRASAKGSSKKSGAKNRSSR</sequence>
<dbReference type="Pfam" id="PF01979">
    <property type="entry name" value="Amidohydro_1"/>
    <property type="match status" value="1"/>
</dbReference>
<feature type="compositionally biased region" description="Basic residues" evidence="1">
    <location>
        <begin position="474"/>
        <end position="496"/>
    </location>
</feature>
<dbReference type="SUPFAM" id="SSF51556">
    <property type="entry name" value="Metallo-dependent hydrolases"/>
    <property type="match status" value="1"/>
</dbReference>
<reference evidence="4 5" key="1">
    <citation type="submission" date="2024-08" db="EMBL/GenBank/DDBJ databases">
        <authorList>
            <person name="Lu H."/>
        </authorList>
    </citation>
    <scope>NUCLEOTIDE SEQUENCE [LARGE SCALE GENOMIC DNA]</scope>
    <source>
        <strain evidence="4 5">BYS180W</strain>
    </source>
</reference>
<feature type="region of interest" description="Disordered" evidence="1">
    <location>
        <begin position="470"/>
        <end position="524"/>
    </location>
</feature>
<evidence type="ECO:0000256" key="1">
    <source>
        <dbReference type="SAM" id="MobiDB-lite"/>
    </source>
</evidence>
<organism evidence="4 5">
    <name type="scientific">Roseateles rivi</name>
    <dbReference type="NCBI Taxonomy" id="3299028"/>
    <lineage>
        <taxon>Bacteria</taxon>
        <taxon>Pseudomonadati</taxon>
        <taxon>Pseudomonadota</taxon>
        <taxon>Betaproteobacteria</taxon>
        <taxon>Burkholderiales</taxon>
        <taxon>Sphaerotilaceae</taxon>
        <taxon>Roseateles</taxon>
    </lineage>
</organism>
<dbReference type="PANTHER" id="PTHR43135:SF3">
    <property type="entry name" value="ALPHA-D-RIBOSE 1-METHYLPHOSPHONATE 5-TRIPHOSPHATE DIPHOSPHATASE"/>
    <property type="match status" value="1"/>
</dbReference>
<dbReference type="Gene3D" id="3.20.20.140">
    <property type="entry name" value="Metal-dependent hydrolases"/>
    <property type="match status" value="1"/>
</dbReference>
<feature type="compositionally biased region" description="Basic residues" evidence="1">
    <location>
        <begin position="512"/>
        <end position="524"/>
    </location>
</feature>
<gene>
    <name evidence="4" type="ORF">ACG0Z6_03985</name>
</gene>
<evidence type="ECO:0000256" key="2">
    <source>
        <dbReference type="SAM" id="SignalP"/>
    </source>
</evidence>
<dbReference type="Gene3D" id="2.30.40.10">
    <property type="entry name" value="Urease, subunit C, domain 1"/>
    <property type="match status" value="1"/>
</dbReference>